<comment type="pathway">
    <text evidence="2 17">tRNA modification; tRNA-queuosine biosynthesis.</text>
</comment>
<feature type="binding site" evidence="17">
    <location>
        <position position="87"/>
    </location>
    <ligand>
        <name>[4Fe-4S] cluster</name>
        <dbReference type="ChEBI" id="CHEBI:49883"/>
    </ligand>
</feature>
<evidence type="ECO:0000256" key="10">
    <source>
        <dbReference type="ARBA" id="ARBA00023002"/>
    </source>
</evidence>
<comment type="function">
    <text evidence="1 17">Catalyzes the conversion of epoxyqueuosine (oQ) to queuosine (Q), which is a hypermodified base found in the wobble positions of tRNA(Asp), tRNA(Asn), tRNA(His) and tRNA(Tyr).</text>
</comment>
<name>A0AAW4VWI0_9FIRM</name>
<dbReference type="RefSeq" id="WP_227600900.1">
    <property type="nucleotide sequence ID" value="NZ_JAJEPX010000028.1"/>
</dbReference>
<comment type="similarity">
    <text evidence="3 17">Belongs to the QueH family.</text>
</comment>
<dbReference type="AlphaFoldDB" id="A0AAW4VWI0"/>
<dbReference type="GO" id="GO:0051539">
    <property type="term" value="F:4 iron, 4 sulfur cluster binding"/>
    <property type="evidence" value="ECO:0007669"/>
    <property type="project" value="UniProtKB-UniRule"/>
</dbReference>
<evidence type="ECO:0000256" key="2">
    <source>
        <dbReference type="ARBA" id="ARBA00004691"/>
    </source>
</evidence>
<evidence type="ECO:0000256" key="11">
    <source>
        <dbReference type="ARBA" id="ARBA00023004"/>
    </source>
</evidence>
<keyword evidence="9 17" id="KW-0671">Queuosine biosynthesis</keyword>
<protein>
    <recommendedName>
        <fullName evidence="5 17">Epoxyqueuosine reductase QueH</fullName>
        <ecNumber evidence="4 17">1.17.99.6</ecNumber>
    </recommendedName>
    <alternativeName>
        <fullName evidence="15 17">Queuosine biosynthesis protein QueH</fullName>
    </alternativeName>
</protein>
<evidence type="ECO:0000256" key="17">
    <source>
        <dbReference type="HAMAP-Rule" id="MF_02089"/>
    </source>
</evidence>
<keyword evidence="11 17" id="KW-0408">Iron</keyword>
<dbReference type="EMBL" id="JAJEPX010000028">
    <property type="protein sequence ID" value="MCC2177297.1"/>
    <property type="molecule type" value="Genomic_DNA"/>
</dbReference>
<evidence type="ECO:0000256" key="9">
    <source>
        <dbReference type="ARBA" id="ARBA00022785"/>
    </source>
</evidence>
<dbReference type="GeneID" id="98660856"/>
<dbReference type="GO" id="GO:0046872">
    <property type="term" value="F:metal ion binding"/>
    <property type="evidence" value="ECO:0007669"/>
    <property type="project" value="UniProtKB-KW"/>
</dbReference>
<evidence type="ECO:0000313" key="18">
    <source>
        <dbReference type="EMBL" id="MCC2177297.1"/>
    </source>
</evidence>
<proteinExistence type="inferred from homology"/>
<feature type="disulfide bond" description="Redox-active" evidence="17">
    <location>
        <begin position="164"/>
        <end position="166"/>
    </location>
</feature>
<evidence type="ECO:0000256" key="16">
    <source>
        <dbReference type="ARBA" id="ARBA00047415"/>
    </source>
</evidence>
<evidence type="ECO:0000256" key="4">
    <source>
        <dbReference type="ARBA" id="ARBA00012622"/>
    </source>
</evidence>
<feature type="binding site" evidence="17">
    <location>
        <position position="9"/>
    </location>
    <ligand>
        <name>[4Fe-4S] cluster</name>
        <dbReference type="ChEBI" id="CHEBI:49883"/>
    </ligand>
</feature>
<sequence length="188" mass="22365">MSGTLLHICCAPCSIACIDTLRQEGIEPVGFWYNPNIHPMKEYKMRKNTLVEYAKSIDLKLEIENEYGLRKFIEAVYPNWDNRCATCYALRFEETARYAAEHGYDRFTSTLFVSPYQNHELMRQICEQMAEKYGVEYLHRDFSPRFREGQDKARELGLYMQNYCGCVFSEEDRYRKRKKKKKPDDTQT</sequence>
<feature type="binding site" evidence="17">
    <location>
        <position position="84"/>
    </location>
    <ligand>
        <name>[4Fe-4S] cluster</name>
        <dbReference type="ChEBI" id="CHEBI:49883"/>
    </ligand>
</feature>
<keyword evidence="14 17" id="KW-0676">Redox-active center</keyword>
<dbReference type="Pfam" id="PF02677">
    <property type="entry name" value="QueH"/>
    <property type="match status" value="1"/>
</dbReference>
<reference evidence="18 19" key="1">
    <citation type="submission" date="2021-10" db="EMBL/GenBank/DDBJ databases">
        <title>Anaerobic single-cell dispensing facilitates the cultivation of human gut bacteria.</title>
        <authorList>
            <person name="Afrizal A."/>
        </authorList>
    </citation>
    <scope>NUCLEOTIDE SEQUENCE [LARGE SCALE GENOMIC DNA]</scope>
    <source>
        <strain evidence="18 19">CLA-AA-H270</strain>
    </source>
</reference>
<dbReference type="Proteomes" id="UP001298753">
    <property type="component" value="Unassembled WGS sequence"/>
</dbReference>
<feature type="binding site" evidence="17">
    <location>
        <position position="10"/>
    </location>
    <ligand>
        <name>[4Fe-4S] cluster</name>
        <dbReference type="ChEBI" id="CHEBI:49883"/>
    </ligand>
</feature>
<dbReference type="GO" id="GO:0052693">
    <property type="term" value="F:epoxyqueuosine reductase activity"/>
    <property type="evidence" value="ECO:0007669"/>
    <property type="project" value="UniProtKB-UniRule"/>
</dbReference>
<keyword evidence="7 17" id="KW-0819">tRNA processing</keyword>
<evidence type="ECO:0000256" key="6">
    <source>
        <dbReference type="ARBA" id="ARBA00022485"/>
    </source>
</evidence>
<evidence type="ECO:0000256" key="5">
    <source>
        <dbReference type="ARBA" id="ARBA00016895"/>
    </source>
</evidence>
<comment type="caution">
    <text evidence="18">The sequence shown here is derived from an EMBL/GenBank/DDBJ whole genome shotgun (WGS) entry which is preliminary data.</text>
</comment>
<evidence type="ECO:0000256" key="1">
    <source>
        <dbReference type="ARBA" id="ARBA00002268"/>
    </source>
</evidence>
<keyword evidence="13 17" id="KW-1015">Disulfide bond</keyword>
<evidence type="ECO:0000256" key="8">
    <source>
        <dbReference type="ARBA" id="ARBA00022723"/>
    </source>
</evidence>
<comment type="catalytic activity">
    <reaction evidence="16 17">
        <text>epoxyqueuosine(34) in tRNA + AH2 = queuosine(34) in tRNA + A + H2O</text>
        <dbReference type="Rhea" id="RHEA:32159"/>
        <dbReference type="Rhea" id="RHEA-COMP:18571"/>
        <dbReference type="Rhea" id="RHEA-COMP:18582"/>
        <dbReference type="ChEBI" id="CHEBI:13193"/>
        <dbReference type="ChEBI" id="CHEBI:15377"/>
        <dbReference type="ChEBI" id="CHEBI:17499"/>
        <dbReference type="ChEBI" id="CHEBI:194431"/>
        <dbReference type="ChEBI" id="CHEBI:194443"/>
        <dbReference type="EC" id="1.17.99.6"/>
    </reaction>
</comment>
<evidence type="ECO:0000256" key="15">
    <source>
        <dbReference type="ARBA" id="ARBA00031446"/>
    </source>
</evidence>
<evidence type="ECO:0000256" key="7">
    <source>
        <dbReference type="ARBA" id="ARBA00022694"/>
    </source>
</evidence>
<evidence type="ECO:0000313" key="19">
    <source>
        <dbReference type="Proteomes" id="UP001298753"/>
    </source>
</evidence>
<evidence type="ECO:0000256" key="13">
    <source>
        <dbReference type="ARBA" id="ARBA00023157"/>
    </source>
</evidence>
<keyword evidence="6 17" id="KW-0004">4Fe-4S</keyword>
<keyword evidence="19" id="KW-1185">Reference proteome</keyword>
<evidence type="ECO:0000256" key="14">
    <source>
        <dbReference type="ARBA" id="ARBA00023284"/>
    </source>
</evidence>
<dbReference type="HAMAP" id="MF_02089">
    <property type="entry name" value="QueH"/>
    <property type="match status" value="1"/>
</dbReference>
<keyword evidence="12 17" id="KW-0411">Iron-sulfur</keyword>
<dbReference type="PANTHER" id="PTHR36701">
    <property type="entry name" value="EPOXYQUEUOSINE REDUCTASE QUEH"/>
    <property type="match status" value="1"/>
</dbReference>
<keyword evidence="8 17" id="KW-0479">Metal-binding</keyword>
<dbReference type="GO" id="GO:0008616">
    <property type="term" value="P:tRNA queuosine(34) biosynthetic process"/>
    <property type="evidence" value="ECO:0007669"/>
    <property type="project" value="UniProtKB-UniRule"/>
</dbReference>
<dbReference type="EC" id="1.17.99.6" evidence="4 17"/>
<gene>
    <name evidence="17" type="primary">queH</name>
    <name evidence="18" type="ORF">LKD22_09205</name>
</gene>
<dbReference type="PANTHER" id="PTHR36701:SF1">
    <property type="entry name" value="EPOXYQUEUOSINE REDUCTASE QUEH"/>
    <property type="match status" value="1"/>
</dbReference>
<evidence type="ECO:0000256" key="3">
    <source>
        <dbReference type="ARBA" id="ARBA00008207"/>
    </source>
</evidence>
<dbReference type="InterPro" id="IPR003828">
    <property type="entry name" value="QueH"/>
</dbReference>
<keyword evidence="10 17" id="KW-0560">Oxidoreductase</keyword>
<evidence type="ECO:0000256" key="12">
    <source>
        <dbReference type="ARBA" id="ARBA00023014"/>
    </source>
</evidence>
<accession>A0AAW4VWI0</accession>
<organism evidence="18 19">
    <name type="scientific">Agathobaculum butyriciproducens</name>
    <dbReference type="NCBI Taxonomy" id="1628085"/>
    <lineage>
        <taxon>Bacteria</taxon>
        <taxon>Bacillati</taxon>
        <taxon>Bacillota</taxon>
        <taxon>Clostridia</taxon>
        <taxon>Eubacteriales</taxon>
        <taxon>Butyricicoccaceae</taxon>
        <taxon>Agathobaculum</taxon>
    </lineage>
</organism>